<name>A0A291DXA9_9ENTR</name>
<dbReference type="AlphaFoldDB" id="A0A291DXA9"/>
<sequence>MTDYKPFLTVSVRHEYYNTHENALAPIDVLPEGETALLLKQCGMLIKAKPGVIHLIADPALLADLVDLINDFHLTFFLISQDPTLRSMTNMPATFDITNINVSFAQSATLSTPAENWTNRESLPQALTHYDHNLLGVLNIHIPKECFTSGQKLLTVQFNTLSTYWKYYFFSLNAKPALSITCPTDSLPDFTEKPTEQIADKTARVFLSKNKMPLQKVYTTSLSLLQDNKTMIKSLPFPRSDSMSTIFIDGEGHLTSHIYVS</sequence>
<dbReference type="EMBL" id="CP023525">
    <property type="protein sequence ID" value="ATF92319.1"/>
    <property type="molecule type" value="Genomic_DNA"/>
</dbReference>
<dbReference type="Proteomes" id="UP000217979">
    <property type="component" value="Chromosome"/>
</dbReference>
<gene>
    <name evidence="1" type="ORF">CO704_09585</name>
</gene>
<evidence type="ECO:0000313" key="1">
    <source>
        <dbReference type="EMBL" id="ATF92319.1"/>
    </source>
</evidence>
<proteinExistence type="predicted"/>
<protein>
    <submittedName>
        <fullName evidence="1">Uncharacterized protein</fullName>
    </submittedName>
</protein>
<dbReference type="RefSeq" id="WP_061272425.1">
    <property type="nucleotide sequence ID" value="NZ_CP023525.1"/>
</dbReference>
<reference evidence="1 2" key="1">
    <citation type="submission" date="2017-09" db="EMBL/GenBank/DDBJ databases">
        <title>FDA dAtabase for Regulatory Grade micrObial Sequences (FDA-ARGOS): Supporting development and validation of Infectious Disease Dx tests.</title>
        <authorList>
            <person name="Minogue T."/>
            <person name="Wolcott M."/>
            <person name="Wasieloski L."/>
            <person name="Aguilar W."/>
            <person name="Moore D."/>
            <person name="Tallon L."/>
            <person name="Sadzewicz L."/>
            <person name="Ott S."/>
            <person name="Zhao X."/>
            <person name="Nagaraj S."/>
            <person name="Vavikolanu K."/>
            <person name="Aluvathingal J."/>
            <person name="Nadendla S."/>
            <person name="Sichtig H."/>
        </authorList>
    </citation>
    <scope>NUCLEOTIDE SEQUENCE [LARGE SCALE GENOMIC DNA]</scope>
    <source>
        <strain evidence="1 2">FDAARGOS_392</strain>
    </source>
</reference>
<evidence type="ECO:0000313" key="2">
    <source>
        <dbReference type="Proteomes" id="UP000217979"/>
    </source>
</evidence>
<accession>A0A291DXA9</accession>
<organism evidence="1 2">
    <name type="scientific">Cedecea neteri</name>
    <dbReference type="NCBI Taxonomy" id="158822"/>
    <lineage>
        <taxon>Bacteria</taxon>
        <taxon>Pseudomonadati</taxon>
        <taxon>Pseudomonadota</taxon>
        <taxon>Gammaproteobacteria</taxon>
        <taxon>Enterobacterales</taxon>
        <taxon>Enterobacteriaceae</taxon>
        <taxon>Cedecea</taxon>
    </lineage>
</organism>